<organism evidence="2 3">
    <name type="scientific">Erwinia phage vB_EamP-S6</name>
    <dbReference type="NCBI Taxonomy" id="1051675"/>
    <lineage>
        <taxon>Viruses</taxon>
        <taxon>Duplodnaviria</taxon>
        <taxon>Heunggongvirae</taxon>
        <taxon>Uroviricota</taxon>
        <taxon>Caudoviricetes</taxon>
        <taxon>Schitoviridae</taxon>
        <taxon>Waedenswilvirus</taxon>
        <taxon>Waedenswilvirus S6</taxon>
    </lineage>
</organism>
<protein>
    <submittedName>
        <fullName evidence="2">Gp043</fullName>
    </submittedName>
</protein>
<dbReference type="EMBL" id="HQ728266">
    <property type="protein sequence ID" value="AEJ81562.1"/>
    <property type="molecule type" value="Genomic_DNA"/>
</dbReference>
<dbReference type="Proteomes" id="UP000008893">
    <property type="component" value="Segment"/>
</dbReference>
<evidence type="ECO:0000259" key="1">
    <source>
        <dbReference type="Pfam" id="PF24886"/>
    </source>
</evidence>
<evidence type="ECO:0000313" key="2">
    <source>
        <dbReference type="EMBL" id="AEJ81562.1"/>
    </source>
</evidence>
<accession>G0YQD5</accession>
<feature type="domain" description="DUF7740" evidence="1">
    <location>
        <begin position="83"/>
        <end position="149"/>
    </location>
</feature>
<dbReference type="OrthoDB" id="38538at10239"/>
<dbReference type="KEGG" id="vg:14013731"/>
<proteinExistence type="predicted"/>
<name>G0YQD5_9CAUD</name>
<reference evidence="2 3" key="1">
    <citation type="journal article" date="2011" name="Appl. Environ. Microbiol.">
        <title>Novel Virulent and Broad-Host-Range Erwinia amylovora Bacteriophages Reveal a High Degree of Mosaicism and a Relationship to Enterobacteriaceae Phages.</title>
        <authorList>
            <person name="Born Y."/>
            <person name="Fieseler L."/>
            <person name="Marazzi J."/>
            <person name="Lurz R."/>
            <person name="Duffy B."/>
            <person name="Loessner M.J."/>
        </authorList>
    </citation>
    <scope>NUCLEOTIDE SEQUENCE [LARGE SCALE GENOMIC DNA]</scope>
</reference>
<dbReference type="GeneID" id="14013731"/>
<dbReference type="Pfam" id="PF24886">
    <property type="entry name" value="DUF7740"/>
    <property type="match status" value="1"/>
</dbReference>
<evidence type="ECO:0000313" key="3">
    <source>
        <dbReference type="Proteomes" id="UP000008893"/>
    </source>
</evidence>
<sequence length="187" mass="21175">MALFKLKSAKDEFLMKALVDGRLVIKQRFAQPCSNRMPLAMLHKIMADGFLFYDKEEVPVVEAKPQKTEFSPRDLIAHSHYGEFPDAVVTLKLARRQAVLDGRSPEEAMRTCAGLMSKRISNQKLRHTLLEMVVMKYPDNGLVAVEKTIKLMAKHLTAELGRTIHAPNEEALVQALFKPRKLPIPVK</sequence>
<dbReference type="RefSeq" id="YP_007005779.1">
    <property type="nucleotide sequence ID" value="NC_019514.1"/>
</dbReference>
<keyword evidence="3" id="KW-1185">Reference proteome</keyword>
<dbReference type="InterPro" id="IPR056642">
    <property type="entry name" value="DUF7740"/>
</dbReference>